<dbReference type="Proteomes" id="UP000019249">
    <property type="component" value="Unassembled WGS sequence"/>
</dbReference>
<dbReference type="PROSITE" id="PS50943">
    <property type="entry name" value="HTH_CROC1"/>
    <property type="match status" value="1"/>
</dbReference>
<dbReference type="SUPFAM" id="SSF47413">
    <property type="entry name" value="lambda repressor-like DNA-binding domains"/>
    <property type="match status" value="1"/>
</dbReference>
<dbReference type="CDD" id="cd00093">
    <property type="entry name" value="HTH_XRE"/>
    <property type="match status" value="1"/>
</dbReference>
<dbReference type="SMART" id="SM00530">
    <property type="entry name" value="HTH_XRE"/>
    <property type="match status" value="1"/>
</dbReference>
<sequence>MAKIIFVKDEEEQFQAYDFIQDLIQNQPLMATLLLQGMLELEQAETRKLSTGKQVAPDIHLTIGKSQAYSLQSTRVETSIDQPLHELKLHFKDKNCRLIYFTAFSEMETYYCFIKGYFKDKNPFTDQMGAYREEAKRIFLSRVNADLSIGQDNYSFESLKELAWKNDGMTHYLESFSAVLARVIVAKRITKKWSQLDLALKTDLSPTIIERIEAGDPDLTFRMYQKACSVLEVKINISAK</sequence>
<gene>
    <name evidence="2" type="ORF">MFLO_14457</name>
</gene>
<dbReference type="RefSeq" id="WP_036098382.1">
    <property type="nucleotide sequence ID" value="NZ_AODF01000039.1"/>
</dbReference>
<feature type="domain" description="HTH cro/C1-type" evidence="1">
    <location>
        <begin position="184"/>
        <end position="238"/>
    </location>
</feature>
<dbReference type="EMBL" id="AODF01000039">
    <property type="protein sequence ID" value="EUJ26164.1"/>
    <property type="molecule type" value="Genomic_DNA"/>
</dbReference>
<keyword evidence="3" id="KW-1185">Reference proteome</keyword>
<comment type="caution">
    <text evidence="2">The sequence shown here is derived from an EMBL/GenBank/DDBJ whole genome shotgun (WGS) entry which is preliminary data.</text>
</comment>
<proteinExistence type="predicted"/>
<dbReference type="InterPro" id="IPR001387">
    <property type="entry name" value="Cro/C1-type_HTH"/>
</dbReference>
<dbReference type="InterPro" id="IPR010982">
    <property type="entry name" value="Lambda_DNA-bd_dom_sf"/>
</dbReference>
<evidence type="ECO:0000259" key="1">
    <source>
        <dbReference type="PROSITE" id="PS50943"/>
    </source>
</evidence>
<reference evidence="2 3" key="1">
    <citation type="journal article" date="2014" name="Int. J. Syst. Evol. Microbiol.">
        <title>Listeria floridensis sp. nov., Listeria aquatica sp. nov., Listeria cornellensis sp. nov., Listeria riparia sp. nov. and Listeria grandensis sp. nov., from agricultural and natural environments.</title>
        <authorList>
            <person name="den Bakker H.C."/>
            <person name="Warchocki S."/>
            <person name="Wright E.M."/>
            <person name="Allred A.F."/>
            <person name="Ahlstrom C."/>
            <person name="Manuel C.S."/>
            <person name="Stasiewicz M.J."/>
            <person name="Burrell A."/>
            <person name="Roof S."/>
            <person name="Strawn L."/>
            <person name="Fortes E.D."/>
            <person name="Nightingale K.K."/>
            <person name="Kephart D."/>
            <person name="Wiedmann M."/>
        </authorList>
    </citation>
    <scope>NUCLEOTIDE SEQUENCE [LARGE SCALE GENOMIC DNA]</scope>
    <source>
        <strain evidence="2 3">FSL S10-1187</strain>
    </source>
</reference>
<evidence type="ECO:0000313" key="2">
    <source>
        <dbReference type="EMBL" id="EUJ26164.1"/>
    </source>
</evidence>
<dbReference type="Gene3D" id="1.10.260.40">
    <property type="entry name" value="lambda repressor-like DNA-binding domains"/>
    <property type="match status" value="1"/>
</dbReference>
<evidence type="ECO:0000313" key="3">
    <source>
        <dbReference type="Proteomes" id="UP000019249"/>
    </source>
</evidence>
<accession>A0ABP3AUI9</accession>
<name>A0ABP3AUI9_9LIST</name>
<organism evidence="2 3">
    <name type="scientific">Listeria floridensis FSL S10-1187</name>
    <dbReference type="NCBI Taxonomy" id="1265817"/>
    <lineage>
        <taxon>Bacteria</taxon>
        <taxon>Bacillati</taxon>
        <taxon>Bacillota</taxon>
        <taxon>Bacilli</taxon>
        <taxon>Bacillales</taxon>
        <taxon>Listeriaceae</taxon>
        <taxon>Listeria</taxon>
    </lineage>
</organism>
<dbReference type="Pfam" id="PF01381">
    <property type="entry name" value="HTH_3"/>
    <property type="match status" value="1"/>
</dbReference>
<protein>
    <recommendedName>
        <fullName evidence="1">HTH cro/C1-type domain-containing protein</fullName>
    </recommendedName>
</protein>